<accession>A0AAV4VYG3</accession>
<organism evidence="2 3">
    <name type="scientific">Caerostris darwini</name>
    <dbReference type="NCBI Taxonomy" id="1538125"/>
    <lineage>
        <taxon>Eukaryota</taxon>
        <taxon>Metazoa</taxon>
        <taxon>Ecdysozoa</taxon>
        <taxon>Arthropoda</taxon>
        <taxon>Chelicerata</taxon>
        <taxon>Arachnida</taxon>
        <taxon>Araneae</taxon>
        <taxon>Araneomorphae</taxon>
        <taxon>Entelegynae</taxon>
        <taxon>Araneoidea</taxon>
        <taxon>Araneidae</taxon>
        <taxon>Caerostris</taxon>
    </lineage>
</organism>
<keyword evidence="3" id="KW-1185">Reference proteome</keyword>
<dbReference type="AlphaFoldDB" id="A0AAV4VYG3"/>
<reference evidence="2 3" key="1">
    <citation type="submission" date="2021-06" db="EMBL/GenBank/DDBJ databases">
        <title>Caerostris darwini draft genome.</title>
        <authorList>
            <person name="Kono N."/>
            <person name="Arakawa K."/>
        </authorList>
    </citation>
    <scope>NUCLEOTIDE SEQUENCE [LARGE SCALE GENOMIC DNA]</scope>
</reference>
<feature type="region of interest" description="Disordered" evidence="1">
    <location>
        <begin position="1"/>
        <end position="29"/>
    </location>
</feature>
<evidence type="ECO:0000313" key="3">
    <source>
        <dbReference type="Proteomes" id="UP001054837"/>
    </source>
</evidence>
<name>A0AAV4VYG3_9ARAC</name>
<evidence type="ECO:0000313" key="2">
    <source>
        <dbReference type="EMBL" id="GIY75472.1"/>
    </source>
</evidence>
<protein>
    <submittedName>
        <fullName evidence="2">Uncharacterized protein</fullName>
    </submittedName>
</protein>
<gene>
    <name evidence="2" type="ORF">CDAR_21381</name>
</gene>
<feature type="compositionally biased region" description="Low complexity" evidence="1">
    <location>
        <begin position="17"/>
        <end position="29"/>
    </location>
</feature>
<proteinExistence type="predicted"/>
<sequence length="91" mass="9756">MARHTHSKTKAAPPVPSSRRTSSVTGSVSDARAKTILKEAVDAVVNSFAKHTHGYGRGEPGNLFFFFFLVLFSSHLPNLHSTSVGWATGMG</sequence>
<dbReference type="EMBL" id="BPLQ01013869">
    <property type="protein sequence ID" value="GIY75472.1"/>
    <property type="molecule type" value="Genomic_DNA"/>
</dbReference>
<comment type="caution">
    <text evidence="2">The sequence shown here is derived from an EMBL/GenBank/DDBJ whole genome shotgun (WGS) entry which is preliminary data.</text>
</comment>
<evidence type="ECO:0000256" key="1">
    <source>
        <dbReference type="SAM" id="MobiDB-lite"/>
    </source>
</evidence>
<dbReference type="Proteomes" id="UP001054837">
    <property type="component" value="Unassembled WGS sequence"/>
</dbReference>